<protein>
    <recommendedName>
        <fullName evidence="3">Retrotransposon gag domain-containing protein</fullName>
    </recommendedName>
</protein>
<gene>
    <name evidence="1" type="ORF">QE152_g13442</name>
</gene>
<proteinExistence type="predicted"/>
<dbReference type="AlphaFoldDB" id="A0AAW1L9X1"/>
<dbReference type="Proteomes" id="UP001458880">
    <property type="component" value="Unassembled WGS sequence"/>
</dbReference>
<evidence type="ECO:0000313" key="1">
    <source>
        <dbReference type="EMBL" id="KAK9731641.1"/>
    </source>
</evidence>
<comment type="caution">
    <text evidence="1">The sequence shown here is derived from an EMBL/GenBank/DDBJ whole genome shotgun (WGS) entry which is preliminary data.</text>
</comment>
<accession>A0AAW1L9X1</accession>
<dbReference type="EMBL" id="JASPKY010000129">
    <property type="protein sequence ID" value="KAK9731641.1"/>
    <property type="molecule type" value="Genomic_DNA"/>
</dbReference>
<sequence>MLTRLLEKDKLRPGIEFKDPDFDFEIERDAINATISSIKKDKLRPGIEFKDPDFDFEIERDAINATISSIKECINEFEGPESDSAFKRIASRITHVTDRVKRIELTDEEVVTTFKNDSLANCLELEVLLSEKVIRETQPVFTNTPPIQSLHSDIPQTSIVKRTPVYKLNVRFTADGKSDVFSFLERIEELSLSRSIEKRDLFDSAVDLFDGDALLWFRSIKPQVHDWDTLVERLKRDFLPTDYEEFIWEQIRDRHQKKAY</sequence>
<keyword evidence="2" id="KW-1185">Reference proteome</keyword>
<reference evidence="1 2" key="1">
    <citation type="journal article" date="2024" name="BMC Genomics">
        <title>De novo assembly and annotation of Popillia japonica's genome with initial clues to its potential as an invasive pest.</title>
        <authorList>
            <person name="Cucini C."/>
            <person name="Boschi S."/>
            <person name="Funari R."/>
            <person name="Cardaioli E."/>
            <person name="Iannotti N."/>
            <person name="Marturano G."/>
            <person name="Paoli F."/>
            <person name="Bruttini M."/>
            <person name="Carapelli A."/>
            <person name="Frati F."/>
            <person name="Nardi F."/>
        </authorList>
    </citation>
    <scope>NUCLEOTIDE SEQUENCE [LARGE SCALE GENOMIC DNA]</scope>
    <source>
        <strain evidence="1">DMR45628</strain>
    </source>
</reference>
<evidence type="ECO:0008006" key="3">
    <source>
        <dbReference type="Google" id="ProtNLM"/>
    </source>
</evidence>
<organism evidence="1 2">
    <name type="scientific">Popillia japonica</name>
    <name type="common">Japanese beetle</name>
    <dbReference type="NCBI Taxonomy" id="7064"/>
    <lineage>
        <taxon>Eukaryota</taxon>
        <taxon>Metazoa</taxon>
        <taxon>Ecdysozoa</taxon>
        <taxon>Arthropoda</taxon>
        <taxon>Hexapoda</taxon>
        <taxon>Insecta</taxon>
        <taxon>Pterygota</taxon>
        <taxon>Neoptera</taxon>
        <taxon>Endopterygota</taxon>
        <taxon>Coleoptera</taxon>
        <taxon>Polyphaga</taxon>
        <taxon>Scarabaeiformia</taxon>
        <taxon>Scarabaeidae</taxon>
        <taxon>Rutelinae</taxon>
        <taxon>Popillia</taxon>
    </lineage>
</organism>
<evidence type="ECO:0000313" key="2">
    <source>
        <dbReference type="Proteomes" id="UP001458880"/>
    </source>
</evidence>
<name>A0AAW1L9X1_POPJA</name>